<name>A0AAD2CZR6_EUPCR</name>
<sequence>MDPDLEEYQCYVICEASPFCKNANPDCYWQNHYDNLAKQADDFCYDSSPSDSENPNYYNLSPYNIHNSSDSSSLNHIPSGTPTKPKGLVESLENELLGLEQRLEKEEKVSVKGLFCKFWRCIRGKKGLLRG</sequence>
<keyword evidence="2" id="KW-1185">Reference proteome</keyword>
<dbReference type="EMBL" id="CAMPGE010016800">
    <property type="protein sequence ID" value="CAI2375335.1"/>
    <property type="molecule type" value="Genomic_DNA"/>
</dbReference>
<reference evidence="1" key="1">
    <citation type="submission" date="2023-07" db="EMBL/GenBank/DDBJ databases">
        <authorList>
            <consortium name="AG Swart"/>
            <person name="Singh M."/>
            <person name="Singh A."/>
            <person name="Seah K."/>
            <person name="Emmerich C."/>
        </authorList>
    </citation>
    <scope>NUCLEOTIDE SEQUENCE</scope>
    <source>
        <strain evidence="1">DP1</strain>
    </source>
</reference>
<dbReference type="AlphaFoldDB" id="A0AAD2CZR6"/>
<organism evidence="1 2">
    <name type="scientific">Euplotes crassus</name>
    <dbReference type="NCBI Taxonomy" id="5936"/>
    <lineage>
        <taxon>Eukaryota</taxon>
        <taxon>Sar</taxon>
        <taxon>Alveolata</taxon>
        <taxon>Ciliophora</taxon>
        <taxon>Intramacronucleata</taxon>
        <taxon>Spirotrichea</taxon>
        <taxon>Hypotrichia</taxon>
        <taxon>Euplotida</taxon>
        <taxon>Euplotidae</taxon>
        <taxon>Moneuplotes</taxon>
    </lineage>
</organism>
<evidence type="ECO:0000313" key="2">
    <source>
        <dbReference type="Proteomes" id="UP001295684"/>
    </source>
</evidence>
<gene>
    <name evidence="1" type="ORF">ECRASSUSDP1_LOCUS16697</name>
</gene>
<accession>A0AAD2CZR6</accession>
<evidence type="ECO:0000313" key="1">
    <source>
        <dbReference type="EMBL" id="CAI2375335.1"/>
    </source>
</evidence>
<protein>
    <submittedName>
        <fullName evidence="1">Uncharacterized protein</fullName>
    </submittedName>
</protein>
<comment type="caution">
    <text evidence="1">The sequence shown here is derived from an EMBL/GenBank/DDBJ whole genome shotgun (WGS) entry which is preliminary data.</text>
</comment>
<dbReference type="Proteomes" id="UP001295684">
    <property type="component" value="Unassembled WGS sequence"/>
</dbReference>
<proteinExistence type="predicted"/>